<organism evidence="2">
    <name type="scientific">Streptomyces sp. NBC_00003</name>
    <dbReference type="NCBI Taxonomy" id="2903608"/>
    <lineage>
        <taxon>Bacteria</taxon>
        <taxon>Bacillati</taxon>
        <taxon>Actinomycetota</taxon>
        <taxon>Actinomycetes</taxon>
        <taxon>Kitasatosporales</taxon>
        <taxon>Streptomycetaceae</taxon>
        <taxon>Streptomyces</taxon>
    </lineage>
</organism>
<dbReference type="AlphaFoldDB" id="A0AAU2V6A9"/>
<name>A0AAU2V6A9_9ACTN</name>
<evidence type="ECO:0000256" key="1">
    <source>
        <dbReference type="SAM" id="MobiDB-lite"/>
    </source>
</evidence>
<sequence>MDDKRMARAGRTPAPAAPGTPPCKRCETGGCLSHGHLRGGREAGLIVLLAAAGILAVLRPDLYTGLAHHAGAVLAGLSG</sequence>
<feature type="region of interest" description="Disordered" evidence="1">
    <location>
        <begin position="1"/>
        <end position="22"/>
    </location>
</feature>
<reference evidence="2" key="1">
    <citation type="submission" date="2022-10" db="EMBL/GenBank/DDBJ databases">
        <title>The complete genomes of actinobacterial strains from the NBC collection.</title>
        <authorList>
            <person name="Joergensen T.S."/>
            <person name="Alvarez Arevalo M."/>
            <person name="Sterndorff E.B."/>
            <person name="Faurdal D."/>
            <person name="Vuksanovic O."/>
            <person name="Mourched A.-S."/>
            <person name="Charusanti P."/>
            <person name="Shaw S."/>
            <person name="Blin K."/>
            <person name="Weber T."/>
        </authorList>
    </citation>
    <scope>NUCLEOTIDE SEQUENCE</scope>
    <source>
        <strain evidence="2">NBC_00003</strain>
    </source>
</reference>
<gene>
    <name evidence="2" type="ORF">OG549_19435</name>
</gene>
<dbReference type="EMBL" id="CP108318">
    <property type="protein sequence ID" value="WTW62646.1"/>
    <property type="molecule type" value="Genomic_DNA"/>
</dbReference>
<accession>A0AAU2V6A9</accession>
<proteinExistence type="predicted"/>
<evidence type="ECO:0000313" key="2">
    <source>
        <dbReference type="EMBL" id="WTW62646.1"/>
    </source>
</evidence>
<protein>
    <submittedName>
        <fullName evidence="2">Uncharacterized protein</fullName>
    </submittedName>
</protein>